<feature type="chain" id="PRO_5012841880" evidence="1">
    <location>
        <begin position="20"/>
        <end position="357"/>
    </location>
</feature>
<dbReference type="EMBL" id="LSRX01000459">
    <property type="protein sequence ID" value="OLP96656.1"/>
    <property type="molecule type" value="Genomic_DNA"/>
</dbReference>
<evidence type="ECO:0000313" key="2">
    <source>
        <dbReference type="EMBL" id="OLP96656.1"/>
    </source>
</evidence>
<proteinExistence type="predicted"/>
<comment type="caution">
    <text evidence="2">The sequence shown here is derived from an EMBL/GenBank/DDBJ whole genome shotgun (WGS) entry which is preliminary data.</text>
</comment>
<evidence type="ECO:0000256" key="1">
    <source>
        <dbReference type="SAM" id="SignalP"/>
    </source>
</evidence>
<gene>
    <name evidence="2" type="ORF">AK812_SmicGene21089</name>
</gene>
<protein>
    <submittedName>
        <fullName evidence="2">Uncharacterized protein</fullName>
    </submittedName>
</protein>
<keyword evidence="1" id="KW-0732">Signal</keyword>
<reference evidence="2 3" key="1">
    <citation type="submission" date="2016-02" db="EMBL/GenBank/DDBJ databases">
        <title>Genome analysis of coral dinoflagellate symbionts highlights evolutionary adaptations to a symbiotic lifestyle.</title>
        <authorList>
            <person name="Aranda M."/>
            <person name="Li Y."/>
            <person name="Liew Y.J."/>
            <person name="Baumgarten S."/>
            <person name="Simakov O."/>
            <person name="Wilson M."/>
            <person name="Piel J."/>
            <person name="Ashoor H."/>
            <person name="Bougouffa S."/>
            <person name="Bajic V.B."/>
            <person name="Ryu T."/>
            <person name="Ravasi T."/>
            <person name="Bayer T."/>
            <person name="Micklem G."/>
            <person name="Kim H."/>
            <person name="Bhak J."/>
            <person name="Lajeunesse T.C."/>
            <person name="Voolstra C.R."/>
        </authorList>
    </citation>
    <scope>NUCLEOTIDE SEQUENCE [LARGE SCALE GENOMIC DNA]</scope>
    <source>
        <strain evidence="2 3">CCMP2467</strain>
    </source>
</reference>
<accession>A0A1Q9DNA5</accession>
<organism evidence="2 3">
    <name type="scientific">Symbiodinium microadriaticum</name>
    <name type="common">Dinoflagellate</name>
    <name type="synonym">Zooxanthella microadriatica</name>
    <dbReference type="NCBI Taxonomy" id="2951"/>
    <lineage>
        <taxon>Eukaryota</taxon>
        <taxon>Sar</taxon>
        <taxon>Alveolata</taxon>
        <taxon>Dinophyceae</taxon>
        <taxon>Suessiales</taxon>
        <taxon>Symbiodiniaceae</taxon>
        <taxon>Symbiodinium</taxon>
    </lineage>
</organism>
<dbReference type="AlphaFoldDB" id="A0A1Q9DNA5"/>
<evidence type="ECO:0000313" key="3">
    <source>
        <dbReference type="Proteomes" id="UP000186817"/>
    </source>
</evidence>
<dbReference type="Proteomes" id="UP000186817">
    <property type="component" value="Unassembled WGS sequence"/>
</dbReference>
<feature type="signal peptide" evidence="1">
    <location>
        <begin position="1"/>
        <end position="19"/>
    </location>
</feature>
<name>A0A1Q9DNA5_SYMMI</name>
<keyword evidence="3" id="KW-1185">Reference proteome</keyword>
<dbReference type="OrthoDB" id="406906at2759"/>
<sequence>MKLLLLLPLAASLGAVLDGEDPLVAAVDDECAADMPCALQATQLRAQRSQSEEIANIQQLDGDATNTSGGQLANVSDEAASDLDEVQEVHLGSIADGPEASYTKEELMALMALSRSDKQQRANGTDEWGSSGPTQSFSYTKQCYSFTGGVCTSKICDYNRLSQCVAGKCVCPGGCAGADGRCYNAGNILVASGFTLKNVKWPKYRMYFKRVSAFNQMGTSSMPSFSFMGSDRFDLYRVPGLFKGRALYFLASHKWPEYVLAIRATVGTAFSPFGTYTVKLKDSSAPWKPDDIMLRVCSMVSYGKPNEIRFGSAGATHTIWAYVHSGDWDVWGAMTSPGTGGKWVADPPIPAGSISPC</sequence>